<sequence>MQPLVPGDPAWVGGYRLLGRLGEGGMGRVYLGRAKGGRAIAVKVVQREYAQLPEFRARFAREAEAARQVDSAWTAPVLEADTDAAVPWVATAYVPGPDLHTVVTELVGPLPEPTVTALGNGLAQALRDIHAAGLIHRDLKPSNILVTVDGPSVIDFGIARAFETLADEKLTRTGAVVGSPAFMSPEQVRGHRLTPASDVFSWGSVMAFAATGRSPFGTSDGGLHALLFRVAEEEPNLSGLPSPIRSLVASCLAKDPEDRPAVGELIAHTEPTADPWLPASLLAHLGREIARVLHTDVPSGELQNNEAPTGRSKTVTPADTPTATATLPAVPARRPLPPSPSVPEKSRQRFWDTSRRRKHLYVWVLAAALTAAVVPVVTFLDGLGRPSSPFAGSWELNQPVLGGTYRRLEISSDSTPGGSPVRVLFTNSRGNVLCKATAPVLESSSKRLALGKEKITETVPARAERECVAGRGESYTAERQGSVLRRESTSTKDDSDTALVKAAGGSRPIGAAFLGNWSGSDTSWDSSYQWATVAVHQGEVGSITVSFVLSGGGDGKACKGESPLLSAKDDSLRLGPADFSSSSALGCSPVGLTSSGSSDELTLLLSGNATITLHRTS</sequence>
<dbReference type="Gene3D" id="3.30.200.20">
    <property type="entry name" value="Phosphorylase Kinase, domain 1"/>
    <property type="match status" value="1"/>
</dbReference>
<dbReference type="EMBL" id="JAERRH010000015">
    <property type="protein sequence ID" value="MBL1108767.1"/>
    <property type="molecule type" value="Genomic_DNA"/>
</dbReference>
<gene>
    <name evidence="8" type="ORF">JK361_29995</name>
</gene>
<evidence type="ECO:0000256" key="3">
    <source>
        <dbReference type="ARBA" id="ARBA00022777"/>
    </source>
</evidence>
<keyword evidence="1" id="KW-0808">Transferase</keyword>
<evidence type="ECO:0000259" key="7">
    <source>
        <dbReference type="PROSITE" id="PS50011"/>
    </source>
</evidence>
<evidence type="ECO:0000313" key="8">
    <source>
        <dbReference type="EMBL" id="MBL1108767.1"/>
    </source>
</evidence>
<evidence type="ECO:0000256" key="1">
    <source>
        <dbReference type="ARBA" id="ARBA00022679"/>
    </source>
</evidence>
<proteinExistence type="predicted"/>
<dbReference type="PROSITE" id="PS00108">
    <property type="entry name" value="PROTEIN_KINASE_ST"/>
    <property type="match status" value="1"/>
</dbReference>
<dbReference type="GO" id="GO:0004674">
    <property type="term" value="F:protein serine/threonine kinase activity"/>
    <property type="evidence" value="ECO:0007669"/>
    <property type="project" value="UniProtKB-KW"/>
</dbReference>
<dbReference type="PROSITE" id="PS00107">
    <property type="entry name" value="PROTEIN_KINASE_ATP"/>
    <property type="match status" value="1"/>
</dbReference>
<protein>
    <submittedName>
        <fullName evidence="8">Serine/threonine protein kinase</fullName>
    </submittedName>
</protein>
<dbReference type="SUPFAM" id="SSF56112">
    <property type="entry name" value="Protein kinase-like (PK-like)"/>
    <property type="match status" value="1"/>
</dbReference>
<dbReference type="Gene3D" id="1.10.510.10">
    <property type="entry name" value="Transferase(Phosphotransferase) domain 1"/>
    <property type="match status" value="1"/>
</dbReference>
<organism evidence="8 9">
    <name type="scientific">Streptomyces musisoli</name>
    <dbReference type="NCBI Taxonomy" id="2802280"/>
    <lineage>
        <taxon>Bacteria</taxon>
        <taxon>Bacillati</taxon>
        <taxon>Actinomycetota</taxon>
        <taxon>Actinomycetes</taxon>
        <taxon>Kitasatosporales</taxon>
        <taxon>Streptomycetaceae</taxon>
        <taxon>Streptomyces</taxon>
    </lineage>
</organism>
<feature type="region of interest" description="Disordered" evidence="6">
    <location>
        <begin position="296"/>
        <end position="350"/>
    </location>
</feature>
<keyword evidence="8" id="KW-0723">Serine/threonine-protein kinase</keyword>
<keyword evidence="9" id="KW-1185">Reference proteome</keyword>
<dbReference type="CDD" id="cd14014">
    <property type="entry name" value="STKc_PknB_like"/>
    <property type="match status" value="1"/>
</dbReference>
<dbReference type="InterPro" id="IPR008271">
    <property type="entry name" value="Ser/Thr_kinase_AS"/>
</dbReference>
<feature type="domain" description="Protein kinase" evidence="7">
    <location>
        <begin position="15"/>
        <end position="277"/>
    </location>
</feature>
<reference evidence="8 9" key="1">
    <citation type="submission" date="2021-01" db="EMBL/GenBank/DDBJ databases">
        <title>WGS of actinomycetes isolated from Thailand.</title>
        <authorList>
            <person name="Thawai C."/>
        </authorList>
    </citation>
    <scope>NUCLEOTIDE SEQUENCE [LARGE SCALE GENOMIC DNA]</scope>
    <source>
        <strain evidence="8 9">CH5-8</strain>
    </source>
</reference>
<evidence type="ECO:0000313" key="9">
    <source>
        <dbReference type="Proteomes" id="UP000621386"/>
    </source>
</evidence>
<dbReference type="PROSITE" id="PS50011">
    <property type="entry name" value="PROTEIN_KINASE_DOM"/>
    <property type="match status" value="1"/>
</dbReference>
<name>A0ABS1P8Q9_9ACTN</name>
<evidence type="ECO:0000256" key="6">
    <source>
        <dbReference type="SAM" id="MobiDB-lite"/>
    </source>
</evidence>
<keyword evidence="4 5" id="KW-0067">ATP-binding</keyword>
<keyword evidence="3 8" id="KW-0418">Kinase</keyword>
<dbReference type="InterPro" id="IPR011009">
    <property type="entry name" value="Kinase-like_dom_sf"/>
</dbReference>
<feature type="compositionally biased region" description="Polar residues" evidence="6">
    <location>
        <begin position="301"/>
        <end position="313"/>
    </location>
</feature>
<accession>A0ABS1P8Q9</accession>
<feature type="compositionally biased region" description="Low complexity" evidence="6">
    <location>
        <begin position="314"/>
        <end position="333"/>
    </location>
</feature>
<evidence type="ECO:0000256" key="2">
    <source>
        <dbReference type="ARBA" id="ARBA00022741"/>
    </source>
</evidence>
<dbReference type="InterPro" id="IPR000719">
    <property type="entry name" value="Prot_kinase_dom"/>
</dbReference>
<evidence type="ECO:0000256" key="4">
    <source>
        <dbReference type="ARBA" id="ARBA00022840"/>
    </source>
</evidence>
<keyword evidence="2 5" id="KW-0547">Nucleotide-binding</keyword>
<dbReference type="InterPro" id="IPR017441">
    <property type="entry name" value="Protein_kinase_ATP_BS"/>
</dbReference>
<dbReference type="Pfam" id="PF00069">
    <property type="entry name" value="Pkinase"/>
    <property type="match status" value="1"/>
</dbReference>
<dbReference type="PANTHER" id="PTHR43289">
    <property type="entry name" value="MITOGEN-ACTIVATED PROTEIN KINASE KINASE KINASE 20-RELATED"/>
    <property type="match status" value="1"/>
</dbReference>
<dbReference type="Proteomes" id="UP000621386">
    <property type="component" value="Unassembled WGS sequence"/>
</dbReference>
<feature type="binding site" evidence="5">
    <location>
        <position position="43"/>
    </location>
    <ligand>
        <name>ATP</name>
        <dbReference type="ChEBI" id="CHEBI:30616"/>
    </ligand>
</feature>
<dbReference type="SMART" id="SM00220">
    <property type="entry name" value="S_TKc"/>
    <property type="match status" value="1"/>
</dbReference>
<evidence type="ECO:0000256" key="5">
    <source>
        <dbReference type="PROSITE-ProRule" id="PRU10141"/>
    </source>
</evidence>
<dbReference type="PANTHER" id="PTHR43289:SF34">
    <property type="entry name" value="SERINE_THREONINE-PROTEIN KINASE YBDM-RELATED"/>
    <property type="match status" value="1"/>
</dbReference>
<comment type="caution">
    <text evidence="8">The sequence shown here is derived from an EMBL/GenBank/DDBJ whole genome shotgun (WGS) entry which is preliminary data.</text>
</comment>